<evidence type="ECO:0000313" key="1">
    <source>
        <dbReference type="EMBL" id="KAK0404364.1"/>
    </source>
</evidence>
<protein>
    <submittedName>
        <fullName evidence="1">Uncharacterized protein</fullName>
    </submittedName>
</protein>
<comment type="caution">
    <text evidence="1">The sequence shown here is derived from an EMBL/GenBank/DDBJ whole genome shotgun (WGS) entry which is preliminary data.</text>
</comment>
<sequence>MAARAIVNTSLIGVSESAIVLLPQLQSLHKKVTRERKNKNLPSIPHSLAAINLPDVLLKTRTHALFRHLCISGAMGSEHPNVYKLVDKLLDEQVRVKAICAKLAAGEDSPLYSRKEYEIKNRKLLSIIEAHDQMPADEYLEACGNYVVF</sequence>
<dbReference type="AlphaFoldDB" id="A0AA39HGN1"/>
<accession>A0AA39HGN1</accession>
<organism evidence="1 2">
    <name type="scientific">Steinernema hermaphroditum</name>
    <dbReference type="NCBI Taxonomy" id="289476"/>
    <lineage>
        <taxon>Eukaryota</taxon>
        <taxon>Metazoa</taxon>
        <taxon>Ecdysozoa</taxon>
        <taxon>Nematoda</taxon>
        <taxon>Chromadorea</taxon>
        <taxon>Rhabditida</taxon>
        <taxon>Tylenchina</taxon>
        <taxon>Panagrolaimomorpha</taxon>
        <taxon>Strongyloidoidea</taxon>
        <taxon>Steinernematidae</taxon>
        <taxon>Steinernema</taxon>
    </lineage>
</organism>
<gene>
    <name evidence="1" type="ORF">QR680_017424</name>
</gene>
<dbReference type="Proteomes" id="UP001175271">
    <property type="component" value="Unassembled WGS sequence"/>
</dbReference>
<reference evidence="1" key="1">
    <citation type="submission" date="2023-06" db="EMBL/GenBank/DDBJ databases">
        <title>Genomic analysis of the entomopathogenic nematode Steinernema hermaphroditum.</title>
        <authorList>
            <person name="Schwarz E.M."/>
            <person name="Heppert J.K."/>
            <person name="Baniya A."/>
            <person name="Schwartz H.T."/>
            <person name="Tan C.-H."/>
            <person name="Antoshechkin I."/>
            <person name="Sternberg P.W."/>
            <person name="Goodrich-Blair H."/>
            <person name="Dillman A.R."/>
        </authorList>
    </citation>
    <scope>NUCLEOTIDE SEQUENCE</scope>
    <source>
        <strain evidence="1">PS9179</strain>
        <tissue evidence="1">Whole animal</tissue>
    </source>
</reference>
<keyword evidence="2" id="KW-1185">Reference proteome</keyword>
<evidence type="ECO:0000313" key="2">
    <source>
        <dbReference type="Proteomes" id="UP001175271"/>
    </source>
</evidence>
<name>A0AA39HGN1_9BILA</name>
<dbReference type="EMBL" id="JAUCMV010000004">
    <property type="protein sequence ID" value="KAK0404364.1"/>
    <property type="molecule type" value="Genomic_DNA"/>
</dbReference>
<proteinExistence type="predicted"/>